<keyword evidence="4" id="KW-1185">Reference proteome</keyword>
<dbReference type="InterPro" id="IPR041251">
    <property type="entry name" value="Znf_C2H2_13"/>
</dbReference>
<feature type="compositionally biased region" description="Polar residues" evidence="1">
    <location>
        <begin position="429"/>
        <end position="440"/>
    </location>
</feature>
<dbReference type="STRING" id="45286.A0A0X8HTX9"/>
<dbReference type="EMBL" id="CP014245">
    <property type="protein sequence ID" value="AMD21368.1"/>
    <property type="molecule type" value="Genomic_DNA"/>
</dbReference>
<feature type="domain" description="SCA7" evidence="2">
    <location>
        <begin position="168"/>
        <end position="234"/>
    </location>
</feature>
<gene>
    <name evidence="3" type="ORF">AW171_hschr53318</name>
</gene>
<dbReference type="RefSeq" id="XP_017988364.1">
    <property type="nucleotide sequence ID" value="XM_018132875.1"/>
</dbReference>
<sequence length="542" mass="60482">MIDIHTNIKRLKSHIQLADLDSTTNNGWKELIPIVKNNSIEVSITDDNSGHKSHNPNKRLVRDLKSQYLSNNIQISSSPIEYRTCNDCGRPISYAALIDHLHNYCVGKEKGAGKGTTNSKSTSREMSPVKVKKMKRSNSIDLELSPSKKQRKSAIAGVKKQRKVKQRNPTEPHLVDLDKQCGVELPDRGVCGRSLTCKSHSMGSKRAVQGRTKPFDVLLAEYQKKNHIKNPGKGTRTKVQNSNPQQQHIQKQKQQEKEVEQNTPIISPEEETTQVLNGVSRSFPLPLESNVLTSAQTRTKYFRMREMLASSFSVRPGYSTPGYGAIHSRVGCIDIDRTTDYTFRIRVPQLINQTSMQNSSQQFQAMQQSRLKQHQPQQVTPGQQVPSQMIQNSQISQASIQQPSKVQPHSRSQQEQAFSSQQQRLLGQKSPTMGSLTDHSSVPPHMRFDLSSGSQNQHEKTMTPKDIQGQQFLMQQQQRLQQRKKLEDASVQLDNASRLMQGSPINGTTGNIDSGSIGSSVNVNGQGRVNIGLINGLEGGIS</sequence>
<feature type="compositionally biased region" description="Polar residues" evidence="1">
    <location>
        <begin position="115"/>
        <end position="125"/>
    </location>
</feature>
<dbReference type="Pfam" id="PF08313">
    <property type="entry name" value="SCA7"/>
    <property type="match status" value="1"/>
</dbReference>
<dbReference type="PROSITE" id="PS51505">
    <property type="entry name" value="SCA7"/>
    <property type="match status" value="1"/>
</dbReference>
<evidence type="ECO:0000256" key="1">
    <source>
        <dbReference type="SAM" id="MobiDB-lite"/>
    </source>
</evidence>
<feature type="region of interest" description="Disordered" evidence="1">
    <location>
        <begin position="228"/>
        <end position="268"/>
    </location>
</feature>
<dbReference type="PANTHER" id="PTHR47805">
    <property type="entry name" value="SAGA-ASSOCIATED FACTOR 73"/>
    <property type="match status" value="1"/>
</dbReference>
<dbReference type="Gene3D" id="3.30.160.60">
    <property type="entry name" value="Classic Zinc Finger"/>
    <property type="match status" value="1"/>
</dbReference>
<organism evidence="3 4">
    <name type="scientific">Eremothecium sinecaudum</name>
    <dbReference type="NCBI Taxonomy" id="45286"/>
    <lineage>
        <taxon>Eukaryota</taxon>
        <taxon>Fungi</taxon>
        <taxon>Dikarya</taxon>
        <taxon>Ascomycota</taxon>
        <taxon>Saccharomycotina</taxon>
        <taxon>Saccharomycetes</taxon>
        <taxon>Saccharomycetales</taxon>
        <taxon>Saccharomycetaceae</taxon>
        <taxon>Eremothecium</taxon>
    </lineage>
</organism>
<protein>
    <submittedName>
        <fullName evidence="3">HER089Wp</fullName>
    </submittedName>
</protein>
<dbReference type="OrthoDB" id="21678at2759"/>
<feature type="compositionally biased region" description="Low complexity" evidence="1">
    <location>
        <begin position="356"/>
        <end position="423"/>
    </location>
</feature>
<feature type="compositionally biased region" description="Low complexity" evidence="1">
    <location>
        <begin position="240"/>
        <end position="249"/>
    </location>
</feature>
<accession>A0A0X8HTX9</accession>
<dbReference type="InterPro" id="IPR037804">
    <property type="entry name" value="SGF73"/>
</dbReference>
<proteinExistence type="predicted"/>
<feature type="region of interest" description="Disordered" evidence="1">
    <location>
        <begin position="356"/>
        <end position="463"/>
    </location>
</feature>
<name>A0A0X8HTX9_9SACH</name>
<dbReference type="Gene3D" id="6.10.140.670">
    <property type="match status" value="1"/>
</dbReference>
<reference evidence="3 4" key="1">
    <citation type="submission" date="2016-01" db="EMBL/GenBank/DDBJ databases">
        <title>Genome sequence of the yeast Holleya sinecauda.</title>
        <authorList>
            <person name="Dietrich F.S."/>
        </authorList>
    </citation>
    <scope>NUCLEOTIDE SEQUENCE [LARGE SCALE GENOMIC DNA]</scope>
    <source>
        <strain evidence="3 4">ATCC 58844</strain>
    </source>
</reference>
<dbReference type="GeneID" id="28724657"/>
<dbReference type="GO" id="GO:0031048">
    <property type="term" value="P:regulatory ncRNA-mediated heterochromatin formation"/>
    <property type="evidence" value="ECO:0007669"/>
    <property type="project" value="TreeGrafter"/>
</dbReference>
<evidence type="ECO:0000313" key="4">
    <source>
        <dbReference type="Proteomes" id="UP000243052"/>
    </source>
</evidence>
<evidence type="ECO:0000313" key="3">
    <source>
        <dbReference type="EMBL" id="AMD21368.1"/>
    </source>
</evidence>
<feature type="region of interest" description="Disordered" evidence="1">
    <location>
        <begin position="110"/>
        <end position="169"/>
    </location>
</feature>
<dbReference type="GO" id="GO:1904802">
    <property type="term" value="P:RITS complex assembly"/>
    <property type="evidence" value="ECO:0007669"/>
    <property type="project" value="TreeGrafter"/>
</dbReference>
<dbReference type="GO" id="GO:0006357">
    <property type="term" value="P:regulation of transcription by RNA polymerase II"/>
    <property type="evidence" value="ECO:0007669"/>
    <property type="project" value="TreeGrafter"/>
</dbReference>
<dbReference type="Proteomes" id="UP000243052">
    <property type="component" value="Chromosome v"/>
</dbReference>
<evidence type="ECO:0000259" key="2">
    <source>
        <dbReference type="PROSITE" id="PS51505"/>
    </source>
</evidence>
<dbReference type="PANTHER" id="PTHR47805:SF1">
    <property type="entry name" value="SAGA-ASSOCIATED FACTOR 73"/>
    <property type="match status" value="1"/>
</dbReference>
<dbReference type="AlphaFoldDB" id="A0A0X8HTX9"/>
<dbReference type="Pfam" id="PF18508">
    <property type="entry name" value="zf_C2H2_13"/>
    <property type="match status" value="1"/>
</dbReference>
<dbReference type="GO" id="GO:0000124">
    <property type="term" value="C:SAGA complex"/>
    <property type="evidence" value="ECO:0007669"/>
    <property type="project" value="InterPro"/>
</dbReference>
<dbReference type="InterPro" id="IPR013243">
    <property type="entry name" value="SCA7_dom"/>
</dbReference>